<dbReference type="InterPro" id="IPR014722">
    <property type="entry name" value="Rib_uL2_dom2"/>
</dbReference>
<evidence type="ECO:0000313" key="11">
    <source>
        <dbReference type="RefSeq" id="XP_014663968.1"/>
    </source>
</evidence>
<evidence type="ECO:0000256" key="5">
    <source>
        <dbReference type="ARBA" id="ARBA00035357"/>
    </source>
</evidence>
<evidence type="ECO:0000256" key="2">
    <source>
        <dbReference type="ARBA" id="ARBA00022980"/>
    </source>
</evidence>
<proteinExistence type="inferred from homology"/>
<gene>
    <name evidence="11 12" type="primary">LOC106806513</name>
</gene>
<feature type="region of interest" description="Disordered" evidence="7">
    <location>
        <begin position="192"/>
        <end position="211"/>
    </location>
</feature>
<dbReference type="RefSeq" id="XP_014663969.1">
    <property type="nucleotide sequence ID" value="XM_014808483.1"/>
</dbReference>
<feature type="domain" description="Large ribosomal subunit protein uL24 C-terminal" evidence="9">
    <location>
        <begin position="134"/>
        <end position="181"/>
    </location>
</feature>
<keyword evidence="3 6" id="KW-0687">Ribonucleoprotein</keyword>
<sequence length="245" mass="28885">MRLSPVLRMCYEYSNYPKRYIERQMYKGSQRETAGLSGIKIRKKKNWYYGATRPWEEDNQNENAPGVRHPKIFLEPIKEWNVFKGDLVEVLVGKDKGKQGIINYVVKQRNWVFVDGLHCEHKFIKSDIGLRPTMVKSELPLSVTTDIALVDPSDNKVTEVEWRYTEEGKRVRVSTRTGRILPLSAMAEETRDYKTKSTYKEQEKDTRSEDLEKVTFEPKLMSFEQDIMDSEGIIDRRMPAKSWWY</sequence>
<feature type="domain" description="KOW" evidence="8">
    <location>
        <begin position="84"/>
        <end position="115"/>
    </location>
</feature>
<dbReference type="NCBIfam" id="TIGR01079">
    <property type="entry name" value="rplX_bact"/>
    <property type="match status" value="1"/>
</dbReference>
<dbReference type="InterPro" id="IPR005825">
    <property type="entry name" value="Ribosomal_uL24_CS"/>
</dbReference>
<dbReference type="InterPro" id="IPR008991">
    <property type="entry name" value="Translation_prot_SH3-like_sf"/>
</dbReference>
<evidence type="ECO:0000313" key="12">
    <source>
        <dbReference type="RefSeq" id="XP_014663969.1"/>
    </source>
</evidence>
<dbReference type="Gene3D" id="2.30.30.30">
    <property type="match status" value="1"/>
</dbReference>
<evidence type="ECO:0000256" key="3">
    <source>
        <dbReference type="ARBA" id="ARBA00023274"/>
    </source>
</evidence>
<dbReference type="PANTHER" id="PTHR12903">
    <property type="entry name" value="MITOCHONDRIAL RIBOSOMAL PROTEIN L24"/>
    <property type="match status" value="1"/>
</dbReference>
<reference evidence="11 12" key="1">
    <citation type="submission" date="2025-05" db="UniProtKB">
        <authorList>
            <consortium name="RefSeq"/>
        </authorList>
    </citation>
    <scope>IDENTIFICATION</scope>
</reference>
<name>A0ABM1DVJ7_PRICU</name>
<evidence type="ECO:0000259" key="9">
    <source>
        <dbReference type="Pfam" id="PF17136"/>
    </source>
</evidence>
<evidence type="ECO:0000256" key="6">
    <source>
        <dbReference type="RuleBase" id="RU003477"/>
    </source>
</evidence>
<dbReference type="GO" id="GO:0005840">
    <property type="term" value="C:ribosome"/>
    <property type="evidence" value="ECO:0007669"/>
    <property type="project" value="UniProtKB-KW"/>
</dbReference>
<dbReference type="CDD" id="cd06089">
    <property type="entry name" value="KOW_RPL26"/>
    <property type="match status" value="1"/>
</dbReference>
<dbReference type="SUPFAM" id="SSF50104">
    <property type="entry name" value="Translation proteins SH3-like domain"/>
    <property type="match status" value="1"/>
</dbReference>
<dbReference type="Pfam" id="PF17136">
    <property type="entry name" value="ribosomal_L24"/>
    <property type="match status" value="1"/>
</dbReference>
<evidence type="ECO:0000256" key="4">
    <source>
        <dbReference type="ARBA" id="ARBA00035283"/>
    </source>
</evidence>
<dbReference type="InterPro" id="IPR003256">
    <property type="entry name" value="Ribosomal_uL24"/>
</dbReference>
<evidence type="ECO:0000256" key="1">
    <source>
        <dbReference type="ARBA" id="ARBA00010618"/>
    </source>
</evidence>
<protein>
    <recommendedName>
        <fullName evidence="4">Large ribosomal subunit protein uL24m</fullName>
    </recommendedName>
    <alternativeName>
        <fullName evidence="5">39S ribosomal protein L24, mitochondrial</fullName>
    </alternativeName>
</protein>
<dbReference type="InterPro" id="IPR057264">
    <property type="entry name" value="Ribosomal_uL24_C"/>
</dbReference>
<organism evidence="10 11">
    <name type="scientific">Priapulus caudatus</name>
    <name type="common">Priapulid worm</name>
    <dbReference type="NCBI Taxonomy" id="37621"/>
    <lineage>
        <taxon>Eukaryota</taxon>
        <taxon>Metazoa</taxon>
        <taxon>Ecdysozoa</taxon>
        <taxon>Scalidophora</taxon>
        <taxon>Priapulida</taxon>
        <taxon>Priapulimorpha</taxon>
        <taxon>Priapulimorphida</taxon>
        <taxon>Priapulidae</taxon>
        <taxon>Priapulus</taxon>
    </lineage>
</organism>
<accession>A0ABM1DVJ7</accession>
<dbReference type="Pfam" id="PF00467">
    <property type="entry name" value="KOW"/>
    <property type="match status" value="1"/>
</dbReference>
<evidence type="ECO:0000259" key="8">
    <source>
        <dbReference type="Pfam" id="PF00467"/>
    </source>
</evidence>
<evidence type="ECO:0000313" key="10">
    <source>
        <dbReference type="Proteomes" id="UP000695022"/>
    </source>
</evidence>
<keyword evidence="10" id="KW-1185">Reference proteome</keyword>
<comment type="similarity">
    <text evidence="1 6">Belongs to the universal ribosomal protein uL24 family.</text>
</comment>
<dbReference type="InterPro" id="IPR005824">
    <property type="entry name" value="KOW"/>
</dbReference>
<dbReference type="RefSeq" id="XP_014663968.1">
    <property type="nucleotide sequence ID" value="XM_014808482.1"/>
</dbReference>
<dbReference type="PROSITE" id="PS01108">
    <property type="entry name" value="RIBOSOMAL_L24"/>
    <property type="match status" value="1"/>
</dbReference>
<dbReference type="Proteomes" id="UP000695022">
    <property type="component" value="Unplaced"/>
</dbReference>
<evidence type="ECO:0000256" key="7">
    <source>
        <dbReference type="SAM" id="MobiDB-lite"/>
    </source>
</evidence>
<keyword evidence="2 6" id="KW-0689">Ribosomal protein</keyword>
<dbReference type="GeneID" id="106806513"/>
<dbReference type="InterPro" id="IPR041988">
    <property type="entry name" value="Ribosomal_uL24_KOW"/>
</dbReference>